<evidence type="ECO:0008006" key="4">
    <source>
        <dbReference type="Google" id="ProtNLM"/>
    </source>
</evidence>
<dbReference type="PRINTS" id="PR00463">
    <property type="entry name" value="EP450I"/>
</dbReference>
<dbReference type="SUPFAM" id="SSF48264">
    <property type="entry name" value="Cytochrome P450"/>
    <property type="match status" value="1"/>
</dbReference>
<protein>
    <recommendedName>
        <fullName evidence="4">Cytochrome P450</fullName>
    </recommendedName>
</protein>
<evidence type="ECO:0000313" key="3">
    <source>
        <dbReference type="Proteomes" id="UP000027120"/>
    </source>
</evidence>
<keyword evidence="1" id="KW-0812">Transmembrane</keyword>
<dbReference type="EMBL" id="KK791493">
    <property type="protein sequence ID" value="KDO37217.1"/>
    <property type="molecule type" value="Genomic_DNA"/>
</dbReference>
<organism evidence="2 3">
    <name type="scientific">Citrus sinensis</name>
    <name type="common">Sweet orange</name>
    <name type="synonym">Citrus aurantium var. sinensis</name>
    <dbReference type="NCBI Taxonomy" id="2711"/>
    <lineage>
        <taxon>Eukaryota</taxon>
        <taxon>Viridiplantae</taxon>
        <taxon>Streptophyta</taxon>
        <taxon>Embryophyta</taxon>
        <taxon>Tracheophyta</taxon>
        <taxon>Spermatophyta</taxon>
        <taxon>Magnoliopsida</taxon>
        <taxon>eudicotyledons</taxon>
        <taxon>Gunneridae</taxon>
        <taxon>Pentapetalae</taxon>
        <taxon>rosids</taxon>
        <taxon>malvids</taxon>
        <taxon>Sapindales</taxon>
        <taxon>Rutaceae</taxon>
        <taxon>Aurantioideae</taxon>
        <taxon>Citrus</taxon>
    </lineage>
</organism>
<keyword evidence="1" id="KW-1133">Transmembrane helix</keyword>
<keyword evidence="1" id="KW-0472">Membrane</keyword>
<evidence type="ECO:0000256" key="1">
    <source>
        <dbReference type="SAM" id="Phobius"/>
    </source>
</evidence>
<dbReference type="Gene3D" id="1.10.630.10">
    <property type="entry name" value="Cytochrome P450"/>
    <property type="match status" value="1"/>
</dbReference>
<reference evidence="2 3" key="1">
    <citation type="submission" date="2014-04" db="EMBL/GenBank/DDBJ databases">
        <authorList>
            <consortium name="International Citrus Genome Consortium"/>
            <person name="Gmitter F."/>
            <person name="Chen C."/>
            <person name="Farmerie W."/>
            <person name="Harkins T."/>
            <person name="Desany B."/>
            <person name="Mohiuddin M."/>
            <person name="Kodira C."/>
            <person name="Borodovsky M."/>
            <person name="Lomsadze A."/>
            <person name="Burns P."/>
            <person name="Jenkins J."/>
            <person name="Prochnik S."/>
            <person name="Shu S."/>
            <person name="Chapman J."/>
            <person name="Pitluck S."/>
            <person name="Schmutz J."/>
            <person name="Rokhsar D."/>
        </authorList>
    </citation>
    <scope>NUCLEOTIDE SEQUENCE</scope>
</reference>
<dbReference type="SMR" id="A0A067DDY3"/>
<dbReference type="GO" id="GO:0005506">
    <property type="term" value="F:iron ion binding"/>
    <property type="evidence" value="ECO:0007669"/>
    <property type="project" value="InterPro"/>
</dbReference>
<dbReference type="InterPro" id="IPR036396">
    <property type="entry name" value="Cyt_P450_sf"/>
</dbReference>
<dbReference type="GO" id="GO:0004497">
    <property type="term" value="F:monooxygenase activity"/>
    <property type="evidence" value="ECO:0007669"/>
    <property type="project" value="InterPro"/>
</dbReference>
<dbReference type="Proteomes" id="UP000027120">
    <property type="component" value="Unassembled WGS sequence"/>
</dbReference>
<dbReference type="InterPro" id="IPR002401">
    <property type="entry name" value="Cyt_P450_E_grp-I"/>
</dbReference>
<dbReference type="GO" id="GO:0020037">
    <property type="term" value="F:heme binding"/>
    <property type="evidence" value="ECO:0007669"/>
    <property type="project" value="InterPro"/>
</dbReference>
<dbReference type="InterPro" id="IPR001128">
    <property type="entry name" value="Cyt_P450"/>
</dbReference>
<feature type="transmembrane region" description="Helical" evidence="1">
    <location>
        <begin position="27"/>
        <end position="44"/>
    </location>
</feature>
<dbReference type="PANTHER" id="PTHR47951">
    <property type="entry name" value="OS08G0547900 PROTEIN"/>
    <property type="match status" value="1"/>
</dbReference>
<dbReference type="Pfam" id="PF00067">
    <property type="entry name" value="p450"/>
    <property type="match status" value="1"/>
</dbReference>
<sequence>MSTSCGQASWLSNITEIGDHKISQTNIVILFSTVAVICFLWPFFMKVGKGNSQLPPGPRGLPLVVYLPFLGRNLHRIVMDLAIVYGPIYKLWIGSKLYIIISSPTLVKEVVRDHDRKFANRNPTITASTLTYRASDTVFASYGSKWQILRKLFVHEVLSKANLDAFYAFRRDEMRKIIREIYNKDSKAIDIGDIAYVTMINMVSSMLWGGTTQGEKGTSLAAEFRVEVSQALQLLARPNVSDFFPMLARFDLQGVERDSKNVLQSIE</sequence>
<accession>A0A067DDY3</accession>
<dbReference type="GO" id="GO:0016705">
    <property type="term" value="F:oxidoreductase activity, acting on paired donors, with incorporation or reduction of molecular oxygen"/>
    <property type="evidence" value="ECO:0007669"/>
    <property type="project" value="InterPro"/>
</dbReference>
<dbReference type="PANTHER" id="PTHR47951:SF7">
    <property type="entry name" value="FLAVONOID 3',5'-HYDROXYLASE-LIKE ISOFORM X1"/>
    <property type="match status" value="1"/>
</dbReference>
<name>A0A067DDY3_CITSI</name>
<evidence type="ECO:0000313" key="2">
    <source>
        <dbReference type="EMBL" id="KDO37217.1"/>
    </source>
</evidence>
<proteinExistence type="predicted"/>
<dbReference type="AlphaFoldDB" id="A0A067DDY3"/>
<gene>
    <name evidence="2" type="ORF">CISIN_1g039415mg</name>
</gene>
<keyword evidence="3" id="KW-1185">Reference proteome</keyword>